<keyword evidence="2" id="KW-1185">Reference proteome</keyword>
<accession>A0A8C7ALF2</accession>
<dbReference type="AlphaFoldDB" id="A0A8C7ALF2"/>
<reference evidence="1" key="1">
    <citation type="submission" date="2025-08" db="UniProtKB">
        <authorList>
            <consortium name="Ensembl"/>
        </authorList>
    </citation>
    <scope>IDENTIFICATION</scope>
</reference>
<dbReference type="InterPro" id="IPR027912">
    <property type="entry name" value="CFAP54"/>
</dbReference>
<dbReference type="Proteomes" id="UP000694425">
    <property type="component" value="Unplaced"/>
</dbReference>
<dbReference type="Ensembl" id="ENSNVIT00000012108.1">
    <property type="protein sequence ID" value="ENSNVIP00000010350.1"/>
    <property type="gene ID" value="ENSNVIG00000008188.1"/>
</dbReference>
<evidence type="ECO:0000313" key="2">
    <source>
        <dbReference type="Proteomes" id="UP000694425"/>
    </source>
</evidence>
<dbReference type="PANTHER" id="PTHR33487">
    <property type="entry name" value="CILIA- AND FLAGELLA-ASSOCIATED PROTEIN 54"/>
    <property type="match status" value="1"/>
</dbReference>
<evidence type="ECO:0000313" key="1">
    <source>
        <dbReference type="Ensembl" id="ENSNVIP00000010350.1"/>
    </source>
</evidence>
<sequence>MLDFPQTSLLQLTVTGKNVISIEAAVKFVKLAFTYEEWSLFDSLAGQLIDFLQRQDDPESKKAEKDLILLVAIEPLINIKRNKGLVFPMENCKGQSAQIYVKKIIFHDSCVKTCGYSEDIFHLAATLYSCVCDSPQNVQPDKEIVVDMIMFLWQKCKLGIQKINMARSDYAKLTQKISSNKVFLFVSFYLL</sequence>
<dbReference type="GO" id="GO:0060271">
    <property type="term" value="P:cilium assembly"/>
    <property type="evidence" value="ECO:0007669"/>
    <property type="project" value="TreeGrafter"/>
</dbReference>
<dbReference type="GeneTree" id="ENSGT01030000235320"/>
<dbReference type="PANTHER" id="PTHR33487:SF1">
    <property type="entry name" value="CILIA- AND FLAGELLA-ASSOCIATED PROTEIN 54"/>
    <property type="match status" value="1"/>
</dbReference>
<organism evidence="1 2">
    <name type="scientific">Neovison vison</name>
    <name type="common">American mink</name>
    <name type="synonym">Mustela vison</name>
    <dbReference type="NCBI Taxonomy" id="452646"/>
    <lineage>
        <taxon>Eukaryota</taxon>
        <taxon>Metazoa</taxon>
        <taxon>Chordata</taxon>
        <taxon>Craniata</taxon>
        <taxon>Vertebrata</taxon>
        <taxon>Euteleostomi</taxon>
        <taxon>Mammalia</taxon>
        <taxon>Eutheria</taxon>
        <taxon>Laurasiatheria</taxon>
        <taxon>Carnivora</taxon>
        <taxon>Caniformia</taxon>
        <taxon>Musteloidea</taxon>
        <taxon>Mustelidae</taxon>
        <taxon>Mustelinae</taxon>
        <taxon>Neogale</taxon>
    </lineage>
</organism>
<proteinExistence type="predicted"/>
<name>A0A8C7ALF2_NEOVI</name>
<reference evidence="1" key="2">
    <citation type="submission" date="2025-09" db="UniProtKB">
        <authorList>
            <consortium name="Ensembl"/>
        </authorList>
    </citation>
    <scope>IDENTIFICATION</scope>
</reference>
<dbReference type="Pfam" id="PF14858">
    <property type="entry name" value="CFAP54_N"/>
    <property type="match status" value="1"/>
</dbReference>
<protein>
    <submittedName>
        <fullName evidence="1">Uncharacterized protein</fullName>
    </submittedName>
</protein>